<dbReference type="HAMAP" id="MF_00417">
    <property type="entry name" value="Pyrrolid_peptidase"/>
    <property type="match status" value="1"/>
</dbReference>
<dbReference type="InterPro" id="IPR036440">
    <property type="entry name" value="Peptidase_C15-like_sf"/>
</dbReference>
<dbReference type="Pfam" id="PF01470">
    <property type="entry name" value="Peptidase_C15"/>
    <property type="match status" value="1"/>
</dbReference>
<dbReference type="NCBIfam" id="NF009676">
    <property type="entry name" value="PRK13197.1"/>
    <property type="match status" value="1"/>
</dbReference>
<sequence>MRSEEACFRSIPGSRCRPSYNARMAPRSPQPIILLTGFEPFGGERCNPSWEAASSLHGRRIAGHRVVACRLPVVFGESLTALRAAIRRHAPALVLCVGQAGGRSAVSFERVAINVDDARIPDNADASPVDMPVVPGGPAAYFVTLPIKAMHAAVRKAGIPAEVSQTAGTYVCNHVFYGLMHALRRKPAVRGGFVHIPWSPSQAANHPGAPSLSTELVVDALRIALRVAIGTPRDVPIPAGAEH</sequence>
<name>A0ABP9E5U0_9GAMM</name>
<evidence type="ECO:0000256" key="2">
    <source>
        <dbReference type="ARBA" id="ARBA00002280"/>
    </source>
</evidence>
<comment type="catalytic activity">
    <reaction evidence="1 9 10">
        <text>Release of an N-terminal pyroglutamyl group from a polypeptide, the second amino acid generally not being Pro.</text>
        <dbReference type="EC" id="3.4.19.3"/>
    </reaction>
</comment>
<dbReference type="PROSITE" id="PS01333">
    <property type="entry name" value="PYRASE_GLU"/>
    <property type="match status" value="1"/>
</dbReference>
<evidence type="ECO:0000256" key="7">
    <source>
        <dbReference type="ARBA" id="ARBA00022801"/>
    </source>
</evidence>
<keyword evidence="8 9" id="KW-0788">Thiol protease</keyword>
<evidence type="ECO:0000256" key="3">
    <source>
        <dbReference type="ARBA" id="ARBA00004496"/>
    </source>
</evidence>
<feature type="active site" evidence="9 11">
    <location>
        <position position="172"/>
    </location>
</feature>
<keyword evidence="13" id="KW-1185">Reference proteome</keyword>
<keyword evidence="5 9" id="KW-0963">Cytoplasm</keyword>
<evidence type="ECO:0000256" key="6">
    <source>
        <dbReference type="ARBA" id="ARBA00022670"/>
    </source>
</evidence>
<dbReference type="EMBL" id="BAABJY010000002">
    <property type="protein sequence ID" value="GAA4863969.1"/>
    <property type="molecule type" value="Genomic_DNA"/>
</dbReference>
<dbReference type="NCBIfam" id="TIGR00504">
    <property type="entry name" value="pyro_pdase"/>
    <property type="match status" value="1"/>
</dbReference>
<proteinExistence type="inferred from homology"/>
<dbReference type="Proteomes" id="UP001501323">
    <property type="component" value="Unassembled WGS sequence"/>
</dbReference>
<comment type="similarity">
    <text evidence="4 9">Belongs to the peptidase C15 family.</text>
</comment>
<evidence type="ECO:0000256" key="8">
    <source>
        <dbReference type="ARBA" id="ARBA00022807"/>
    </source>
</evidence>
<dbReference type="PIRSF" id="PIRSF015592">
    <property type="entry name" value="Prld-crbxl_pptds"/>
    <property type="match status" value="1"/>
</dbReference>
<evidence type="ECO:0000256" key="1">
    <source>
        <dbReference type="ARBA" id="ARBA00001770"/>
    </source>
</evidence>
<comment type="caution">
    <text evidence="12">The sequence shown here is derived from an EMBL/GenBank/DDBJ whole genome shotgun (WGS) entry which is preliminary data.</text>
</comment>
<evidence type="ECO:0000256" key="10">
    <source>
        <dbReference type="PROSITE-ProRule" id="PRU10076"/>
    </source>
</evidence>
<dbReference type="PRINTS" id="PR00706">
    <property type="entry name" value="PYROGLUPTASE"/>
</dbReference>
<reference evidence="13" key="1">
    <citation type="journal article" date="2019" name="Int. J. Syst. Evol. Microbiol.">
        <title>The Global Catalogue of Microorganisms (GCM) 10K type strain sequencing project: providing services to taxonomists for standard genome sequencing and annotation.</title>
        <authorList>
            <consortium name="The Broad Institute Genomics Platform"/>
            <consortium name="The Broad Institute Genome Sequencing Center for Infectious Disease"/>
            <person name="Wu L."/>
            <person name="Ma J."/>
        </authorList>
    </citation>
    <scope>NUCLEOTIDE SEQUENCE [LARGE SCALE GENOMIC DNA]</scope>
    <source>
        <strain evidence="13">JCM 18392</strain>
    </source>
</reference>
<evidence type="ECO:0000256" key="11">
    <source>
        <dbReference type="PROSITE-ProRule" id="PRU10077"/>
    </source>
</evidence>
<evidence type="ECO:0000256" key="4">
    <source>
        <dbReference type="ARBA" id="ARBA00006641"/>
    </source>
</evidence>
<organism evidence="12 13">
    <name type="scientific">Luteimonas vadosa</name>
    <dbReference type="NCBI Taxonomy" id="1165507"/>
    <lineage>
        <taxon>Bacteria</taxon>
        <taxon>Pseudomonadati</taxon>
        <taxon>Pseudomonadota</taxon>
        <taxon>Gammaproteobacteria</taxon>
        <taxon>Lysobacterales</taxon>
        <taxon>Lysobacteraceae</taxon>
        <taxon>Luteimonas</taxon>
    </lineage>
</organism>
<dbReference type="InterPro" id="IPR033693">
    <property type="entry name" value="PGPEP1_Glu_AS"/>
</dbReference>
<evidence type="ECO:0000256" key="9">
    <source>
        <dbReference type="HAMAP-Rule" id="MF_00417"/>
    </source>
</evidence>
<accession>A0ABP9E5U0</accession>
<dbReference type="SUPFAM" id="SSF53182">
    <property type="entry name" value="Pyrrolidone carboxyl peptidase (pyroglutamate aminopeptidase)"/>
    <property type="match status" value="1"/>
</dbReference>
<dbReference type="InterPro" id="IPR000816">
    <property type="entry name" value="Peptidase_C15"/>
</dbReference>
<dbReference type="InterPro" id="IPR016125">
    <property type="entry name" value="Peptidase_C15-like"/>
</dbReference>
<dbReference type="PROSITE" id="PS01334">
    <property type="entry name" value="PYRASE_CYS"/>
    <property type="match status" value="1"/>
</dbReference>
<comment type="subunit">
    <text evidence="9">Homotetramer.</text>
</comment>
<gene>
    <name evidence="9 12" type="primary">pcp</name>
    <name evidence="12" type="ORF">GCM10023332_15150</name>
</gene>
<dbReference type="InterPro" id="IPR029762">
    <property type="entry name" value="PGP-I_bact-type"/>
</dbReference>
<dbReference type="PANTHER" id="PTHR23402:SF1">
    <property type="entry name" value="PYROGLUTAMYL-PEPTIDASE I"/>
    <property type="match status" value="1"/>
</dbReference>
<keyword evidence="6 9" id="KW-0645">Protease</keyword>
<feature type="active site" evidence="9">
    <location>
        <position position="195"/>
    </location>
</feature>
<dbReference type="Gene3D" id="3.40.630.20">
    <property type="entry name" value="Peptidase C15, pyroglutamyl peptidase I-like"/>
    <property type="match status" value="1"/>
</dbReference>
<dbReference type="CDD" id="cd00501">
    <property type="entry name" value="Peptidase_C15"/>
    <property type="match status" value="1"/>
</dbReference>
<evidence type="ECO:0000313" key="12">
    <source>
        <dbReference type="EMBL" id="GAA4863969.1"/>
    </source>
</evidence>
<dbReference type="EC" id="3.4.19.3" evidence="9"/>
<comment type="subcellular location">
    <subcellularLocation>
        <location evidence="3 9">Cytoplasm</location>
    </subcellularLocation>
</comment>
<feature type="active site" evidence="9 10">
    <location>
        <position position="109"/>
    </location>
</feature>
<keyword evidence="7 9" id="KW-0378">Hydrolase</keyword>
<evidence type="ECO:0000256" key="5">
    <source>
        <dbReference type="ARBA" id="ARBA00022490"/>
    </source>
</evidence>
<dbReference type="InterPro" id="IPR033694">
    <property type="entry name" value="PGPEP1_Cys_AS"/>
</dbReference>
<protein>
    <recommendedName>
        <fullName evidence="9">Pyrrolidone-carboxylate peptidase</fullName>
        <ecNumber evidence="9">3.4.19.3</ecNumber>
    </recommendedName>
    <alternativeName>
        <fullName evidence="9">5-oxoprolyl-peptidase</fullName>
    </alternativeName>
    <alternativeName>
        <fullName evidence="9">Pyroglutamyl-peptidase I</fullName>
        <shortName evidence="9">PGP-I</shortName>
        <shortName evidence="9">Pyrase</shortName>
    </alternativeName>
</protein>
<comment type="function">
    <text evidence="2 9">Removes 5-oxoproline from various penultimate amino acid residues except L-proline.</text>
</comment>
<evidence type="ECO:0000313" key="13">
    <source>
        <dbReference type="Proteomes" id="UP001501323"/>
    </source>
</evidence>
<dbReference type="PANTHER" id="PTHR23402">
    <property type="entry name" value="PROTEASE FAMILY C15 PYROGLUTAMYL-PEPTIDASE I-RELATED"/>
    <property type="match status" value="1"/>
</dbReference>